<comment type="caution">
    <text evidence="1">The sequence shown here is derived from an EMBL/GenBank/DDBJ whole genome shotgun (WGS) entry which is preliminary data.</text>
</comment>
<protein>
    <submittedName>
        <fullName evidence="1">Uncharacterized protein</fullName>
    </submittedName>
</protein>
<name>A0ACB8TV31_9APHY</name>
<organism evidence="1 2">
    <name type="scientific">Irpex rosettiformis</name>
    <dbReference type="NCBI Taxonomy" id="378272"/>
    <lineage>
        <taxon>Eukaryota</taxon>
        <taxon>Fungi</taxon>
        <taxon>Dikarya</taxon>
        <taxon>Basidiomycota</taxon>
        <taxon>Agaricomycotina</taxon>
        <taxon>Agaricomycetes</taxon>
        <taxon>Polyporales</taxon>
        <taxon>Irpicaceae</taxon>
        <taxon>Irpex</taxon>
    </lineage>
</organism>
<dbReference type="EMBL" id="MU274928">
    <property type="protein sequence ID" value="KAI0085796.1"/>
    <property type="molecule type" value="Genomic_DNA"/>
</dbReference>
<evidence type="ECO:0000313" key="2">
    <source>
        <dbReference type="Proteomes" id="UP001055072"/>
    </source>
</evidence>
<reference evidence="1" key="1">
    <citation type="journal article" date="2021" name="Environ. Microbiol.">
        <title>Gene family expansions and transcriptome signatures uncover fungal adaptations to wood decay.</title>
        <authorList>
            <person name="Hage H."/>
            <person name="Miyauchi S."/>
            <person name="Viragh M."/>
            <person name="Drula E."/>
            <person name="Min B."/>
            <person name="Chaduli D."/>
            <person name="Navarro D."/>
            <person name="Favel A."/>
            <person name="Norest M."/>
            <person name="Lesage-Meessen L."/>
            <person name="Balint B."/>
            <person name="Merenyi Z."/>
            <person name="de Eugenio L."/>
            <person name="Morin E."/>
            <person name="Martinez A.T."/>
            <person name="Baldrian P."/>
            <person name="Stursova M."/>
            <person name="Martinez M.J."/>
            <person name="Novotny C."/>
            <person name="Magnuson J.K."/>
            <person name="Spatafora J.W."/>
            <person name="Maurice S."/>
            <person name="Pangilinan J."/>
            <person name="Andreopoulos W."/>
            <person name="LaButti K."/>
            <person name="Hundley H."/>
            <person name="Na H."/>
            <person name="Kuo A."/>
            <person name="Barry K."/>
            <person name="Lipzen A."/>
            <person name="Henrissat B."/>
            <person name="Riley R."/>
            <person name="Ahrendt S."/>
            <person name="Nagy L.G."/>
            <person name="Grigoriev I.V."/>
            <person name="Martin F."/>
            <person name="Rosso M.N."/>
        </authorList>
    </citation>
    <scope>NUCLEOTIDE SEQUENCE</scope>
    <source>
        <strain evidence="1">CBS 384.51</strain>
    </source>
</reference>
<keyword evidence="2" id="KW-1185">Reference proteome</keyword>
<gene>
    <name evidence="1" type="ORF">BDY19DRAFT_908787</name>
</gene>
<dbReference type="Proteomes" id="UP001055072">
    <property type="component" value="Unassembled WGS sequence"/>
</dbReference>
<sequence length="237" mass="25724">MVLSIATSILGGLVLSAELVSCIAIGHVQGRAPYFPAIVTPTASSYWDIDRNAFVTWDASKVPSDADPIPWVQLYNTTEYGGPNYVATLASNFPAQSGKVTFKVPEVVPGSYFVMRESQFQDTPYSSAHFTIGSIYIPFSPVVISPTSSTVWKLGSQQTVVWSTSNIPEDADNLVYVDLYQTGDFGGPEFVATLVQDIPREQGSAEVTVPTDITPGNKYFLMVATWGNDSPQFTITE</sequence>
<accession>A0ACB8TV31</accession>
<proteinExistence type="predicted"/>
<evidence type="ECO:0000313" key="1">
    <source>
        <dbReference type="EMBL" id="KAI0085796.1"/>
    </source>
</evidence>